<name>A0A516GL16_9LACT</name>
<dbReference type="KEGG" id="dpm:FNV33_09085"/>
<proteinExistence type="predicted"/>
<sequence>MKPILELENLNAGEQLKRGDQSILRYRLVYEESGLDLVGERALVFLKQDGEIIFATVAVVETDNIVSFRVGDGVSVGLYTLEIVVNNRYFPSNEETKLYVSASSAKKASGAFNADQLVEDIVKRLDLSQIKEQINAFSERLSEIVLTIPYFKYRLEYVKEAKKIRDELEFLDDTSIDSYIENIRNEEDVASYIESLKNNNENVGFIYEDLVKFIRGAGAELVDDVETFIADIDKVDVENESREIERVIDAYVKERIPRLTYVTGNTAFEAFELLKQIEEKENAKEFFEALNESFNNSISGMQVVEQAKKFLEDGTLPRKDDGQIRDYDFKIPRRS</sequence>
<reference evidence="3 5" key="1">
    <citation type="submission" date="2019-07" db="EMBL/GenBank/DDBJ databases">
        <title>Genome assembly of a nasal isolate of Dolosigranulum pigrum from a chronic sinusitis patient.</title>
        <authorList>
            <person name="Baig S."/>
            <person name="Overballe-Petersen S."/>
            <person name="Kaspar U."/>
            <person name="Rendboe A."/>
            <person name="de Man T."/>
            <person name="Liu C."/>
            <person name="Price L.B."/>
            <person name="Stegger M."/>
            <person name="Becker K."/>
            <person name="Skytt Andersen P."/>
        </authorList>
    </citation>
    <scope>NUCLEOTIDE SEQUENCE [LARGE SCALE GENOMIC DNA]</scope>
    <source>
        <strain evidence="3 5">83VPs-KB5</strain>
    </source>
</reference>
<gene>
    <name evidence="2" type="ORF">FNV33_09085</name>
    <name evidence="3" type="ORF">FNV33_09440</name>
    <name evidence="4" type="ORF">FNV33_09795</name>
</gene>
<evidence type="ECO:0000256" key="1">
    <source>
        <dbReference type="SAM" id="Coils"/>
    </source>
</evidence>
<evidence type="ECO:0000313" key="2">
    <source>
        <dbReference type="EMBL" id="QDO92137.1"/>
    </source>
</evidence>
<dbReference type="EMBL" id="CP041626">
    <property type="protein sequence ID" value="QDO92137.1"/>
    <property type="molecule type" value="Genomic_DNA"/>
</dbReference>
<evidence type="ECO:0000313" key="5">
    <source>
        <dbReference type="Proteomes" id="UP000315953"/>
    </source>
</evidence>
<dbReference type="EMBL" id="CP041626">
    <property type="protein sequence ID" value="QDO92267.1"/>
    <property type="molecule type" value="Genomic_DNA"/>
</dbReference>
<protein>
    <submittedName>
        <fullName evidence="3">Uncharacterized protein</fullName>
    </submittedName>
</protein>
<evidence type="ECO:0000313" key="4">
    <source>
        <dbReference type="EMBL" id="QDO92267.1"/>
    </source>
</evidence>
<organism evidence="3 5">
    <name type="scientific">Dolosigranulum pigrum</name>
    <dbReference type="NCBI Taxonomy" id="29394"/>
    <lineage>
        <taxon>Bacteria</taxon>
        <taxon>Bacillati</taxon>
        <taxon>Bacillota</taxon>
        <taxon>Bacilli</taxon>
        <taxon>Lactobacillales</taxon>
        <taxon>Carnobacteriaceae</taxon>
        <taxon>Dolosigranulum</taxon>
    </lineage>
</organism>
<dbReference type="Proteomes" id="UP000315953">
    <property type="component" value="Chromosome"/>
</dbReference>
<dbReference type="AlphaFoldDB" id="A0A516GL16"/>
<dbReference type="KEGG" id="dpm:FNV33_09440"/>
<feature type="coiled-coil region" evidence="1">
    <location>
        <begin position="234"/>
        <end position="297"/>
    </location>
</feature>
<accession>A0A516GL16</accession>
<keyword evidence="1" id="KW-0175">Coiled coil</keyword>
<dbReference type="EMBL" id="CP041626">
    <property type="protein sequence ID" value="QDO92202.1"/>
    <property type="molecule type" value="Genomic_DNA"/>
</dbReference>
<dbReference type="KEGG" id="dpm:FNV33_09795"/>
<dbReference type="RefSeq" id="WP_143333811.1">
    <property type="nucleotide sequence ID" value="NZ_CP041626.1"/>
</dbReference>
<evidence type="ECO:0000313" key="3">
    <source>
        <dbReference type="EMBL" id="QDO92202.1"/>
    </source>
</evidence>